<keyword evidence="2" id="KW-1133">Transmembrane helix</keyword>
<dbReference type="EMBL" id="JBHRWR010000008">
    <property type="protein sequence ID" value="MFC3573522.1"/>
    <property type="molecule type" value="Genomic_DNA"/>
</dbReference>
<keyword evidence="2" id="KW-0812">Transmembrane</keyword>
<evidence type="ECO:0000256" key="1">
    <source>
        <dbReference type="SAM" id="MobiDB-lite"/>
    </source>
</evidence>
<keyword evidence="2" id="KW-0472">Membrane</keyword>
<organism evidence="3 4">
    <name type="scientific">Streptomyces yaanensis</name>
    <dbReference type="NCBI Taxonomy" id="1142239"/>
    <lineage>
        <taxon>Bacteria</taxon>
        <taxon>Bacillati</taxon>
        <taxon>Actinomycetota</taxon>
        <taxon>Actinomycetes</taxon>
        <taxon>Kitasatosporales</taxon>
        <taxon>Streptomycetaceae</taxon>
        <taxon>Streptomyces</taxon>
    </lineage>
</organism>
<evidence type="ECO:0000256" key="2">
    <source>
        <dbReference type="SAM" id="Phobius"/>
    </source>
</evidence>
<dbReference type="RefSeq" id="WP_310762994.1">
    <property type="nucleotide sequence ID" value="NZ_JBHRWR010000008.1"/>
</dbReference>
<accession>A0ABV7SCY1</accession>
<feature type="compositionally biased region" description="Basic and acidic residues" evidence="1">
    <location>
        <begin position="8"/>
        <end position="17"/>
    </location>
</feature>
<evidence type="ECO:0000313" key="4">
    <source>
        <dbReference type="Proteomes" id="UP001595701"/>
    </source>
</evidence>
<dbReference type="Pfam" id="PF19136">
    <property type="entry name" value="DUF5819"/>
    <property type="match status" value="1"/>
</dbReference>
<protein>
    <submittedName>
        <fullName evidence="3">DUF5819 family protein</fullName>
    </submittedName>
</protein>
<name>A0ABV7SCY1_9ACTN</name>
<dbReference type="Proteomes" id="UP001595701">
    <property type="component" value="Unassembled WGS sequence"/>
</dbReference>
<keyword evidence="4" id="KW-1185">Reference proteome</keyword>
<reference evidence="4" key="1">
    <citation type="journal article" date="2019" name="Int. J. Syst. Evol. Microbiol.">
        <title>The Global Catalogue of Microorganisms (GCM) 10K type strain sequencing project: providing services to taxonomists for standard genome sequencing and annotation.</title>
        <authorList>
            <consortium name="The Broad Institute Genomics Platform"/>
            <consortium name="The Broad Institute Genome Sequencing Center for Infectious Disease"/>
            <person name="Wu L."/>
            <person name="Ma J."/>
        </authorList>
    </citation>
    <scope>NUCLEOTIDE SEQUENCE [LARGE SCALE GENOMIC DNA]</scope>
    <source>
        <strain evidence="4">CGMCC 4.7035</strain>
    </source>
</reference>
<gene>
    <name evidence="3" type="ORF">ACFOZ0_09620</name>
</gene>
<dbReference type="InterPro" id="IPR043857">
    <property type="entry name" value="DUF5819"/>
</dbReference>
<evidence type="ECO:0000313" key="3">
    <source>
        <dbReference type="EMBL" id="MFC3573522.1"/>
    </source>
</evidence>
<proteinExistence type="predicted"/>
<feature type="region of interest" description="Disordered" evidence="1">
    <location>
        <begin position="1"/>
        <end position="90"/>
    </location>
</feature>
<comment type="caution">
    <text evidence="3">The sequence shown here is derived from an EMBL/GenBank/DDBJ whole genome shotgun (WGS) entry which is preliminary data.</text>
</comment>
<feature type="transmembrane region" description="Helical" evidence="2">
    <location>
        <begin position="103"/>
        <end position="124"/>
    </location>
</feature>
<sequence length="302" mass="32211">MDAYDEGPDARRERPGGSDDPALPLPVGVSRDVPGDPAPQEAAGPRDKGGPGPDPAALPAVATSPEPGGAGRPAPEVTASPQSPSAPRTGIAALSPRYQIPAALALAVVALTACVHLGMVFLHVAPSNTLTKAHGKTIDDWIYPEFEQNWKLFAPNPLQQNINVQVRAEVLTGDGGVRTTGWYDLSALDGAAIHGNPLPSHTRQNELRRAWDFYVASHDGENRPAGLRGALSADYLRRVAVLRLGREHAAGRGETIDRVQVRTRISNVRPPKWSAERVSTTPVYRQLPWWSLSKSEQAGVGA</sequence>